<evidence type="ECO:0000313" key="5">
    <source>
        <dbReference type="Proteomes" id="UP000637757"/>
    </source>
</evidence>
<name>A0A931AU07_9ENTE</name>
<dbReference type="PANTHER" id="PTHR43420">
    <property type="entry name" value="ACETYLTRANSFERASE"/>
    <property type="match status" value="1"/>
</dbReference>
<protein>
    <submittedName>
        <fullName evidence="4">GNAT family N-acetyltransferase</fullName>
    </submittedName>
</protein>
<dbReference type="Gene3D" id="3.40.630.30">
    <property type="match status" value="1"/>
</dbReference>
<dbReference type="GO" id="GO:0016747">
    <property type="term" value="F:acyltransferase activity, transferring groups other than amino-acyl groups"/>
    <property type="evidence" value="ECO:0007669"/>
    <property type="project" value="InterPro"/>
</dbReference>
<evidence type="ECO:0000313" key="4">
    <source>
        <dbReference type="EMBL" id="MBF8807291.1"/>
    </source>
</evidence>
<dbReference type="Pfam" id="PF00583">
    <property type="entry name" value="Acetyltransf_1"/>
    <property type="match status" value="1"/>
</dbReference>
<organism evidence="4 5">
    <name type="scientific">Enterococcus lacertideformus</name>
    <dbReference type="NCBI Taxonomy" id="2771493"/>
    <lineage>
        <taxon>Bacteria</taxon>
        <taxon>Bacillati</taxon>
        <taxon>Bacillota</taxon>
        <taxon>Bacilli</taxon>
        <taxon>Lactobacillales</taxon>
        <taxon>Enterococcaceae</taxon>
        <taxon>Enterococcus</taxon>
    </lineage>
</organism>
<dbReference type="AlphaFoldDB" id="A0A931AU07"/>
<sequence length="143" mass="16544">MSKLKKITDGERAKQYICQFEQYLTPTLTEKNIDLSKYTKKLLNYGKIIAYQEKGIISYYLNEKERKCFISILSVSPEHQSQGIGGSLMKQAESDAKNHQLTCIELAVEKENFGGIRFYKRHGFVYSSETSSQYLYKKIFDGI</sequence>
<gene>
    <name evidence="4" type="ORF">IC227_01295</name>
</gene>
<evidence type="ECO:0000256" key="2">
    <source>
        <dbReference type="ARBA" id="ARBA00023315"/>
    </source>
</evidence>
<dbReference type="InterPro" id="IPR000182">
    <property type="entry name" value="GNAT_dom"/>
</dbReference>
<dbReference type="EMBL" id="JADAKE010000004">
    <property type="protein sequence ID" value="MBF8807291.1"/>
    <property type="molecule type" value="Genomic_DNA"/>
</dbReference>
<dbReference type="SUPFAM" id="SSF55729">
    <property type="entry name" value="Acyl-CoA N-acyltransferases (Nat)"/>
    <property type="match status" value="1"/>
</dbReference>
<dbReference type="PROSITE" id="PS51186">
    <property type="entry name" value="GNAT"/>
    <property type="match status" value="1"/>
</dbReference>
<accession>A0A931AU07</accession>
<dbReference type="Proteomes" id="UP000637757">
    <property type="component" value="Unassembled WGS sequence"/>
</dbReference>
<proteinExistence type="predicted"/>
<evidence type="ECO:0000256" key="1">
    <source>
        <dbReference type="ARBA" id="ARBA00022679"/>
    </source>
</evidence>
<comment type="caution">
    <text evidence="4">The sequence shown here is derived from an EMBL/GenBank/DDBJ whole genome shotgun (WGS) entry which is preliminary data.</text>
</comment>
<keyword evidence="2" id="KW-0012">Acyltransferase</keyword>
<keyword evidence="1" id="KW-0808">Transferase</keyword>
<feature type="domain" description="N-acetyltransferase" evidence="3">
    <location>
        <begin position="2"/>
        <end position="143"/>
    </location>
</feature>
<keyword evidence="5" id="KW-1185">Reference proteome</keyword>
<dbReference type="CDD" id="cd04301">
    <property type="entry name" value="NAT_SF"/>
    <property type="match status" value="1"/>
</dbReference>
<dbReference type="InterPro" id="IPR050680">
    <property type="entry name" value="YpeA/RimI_acetyltransf"/>
</dbReference>
<reference evidence="4" key="1">
    <citation type="submission" date="2020-09" db="EMBL/GenBank/DDBJ databases">
        <title>Genomic insights into the novelty and pathogenicity of a unique biofilm-forming Enterococcus sp. bacteria (Enterococcus lacertideformus) identified in reptiles.</title>
        <authorList>
            <person name="Agius J.E."/>
            <person name="Phalen D.N."/>
            <person name="Rose K."/>
            <person name="Eden J.-S."/>
        </authorList>
    </citation>
    <scope>NUCLEOTIDE SEQUENCE</scope>
    <source>
        <strain evidence="4">PHRS 0518</strain>
    </source>
</reference>
<dbReference type="InterPro" id="IPR016181">
    <property type="entry name" value="Acyl_CoA_acyltransferase"/>
</dbReference>
<evidence type="ECO:0000259" key="3">
    <source>
        <dbReference type="PROSITE" id="PS51186"/>
    </source>
</evidence>